<protein>
    <submittedName>
        <fullName evidence="3">ATP-dependent protease La (LON) domain</fullName>
    </submittedName>
</protein>
<organism evidence="3 4">
    <name type="scientific">Seminavis robusta</name>
    <dbReference type="NCBI Taxonomy" id="568900"/>
    <lineage>
        <taxon>Eukaryota</taxon>
        <taxon>Sar</taxon>
        <taxon>Stramenopiles</taxon>
        <taxon>Ochrophyta</taxon>
        <taxon>Bacillariophyta</taxon>
        <taxon>Bacillariophyceae</taxon>
        <taxon>Bacillariophycidae</taxon>
        <taxon>Naviculales</taxon>
        <taxon>Naviculaceae</taxon>
        <taxon>Seminavis</taxon>
    </lineage>
</organism>
<proteinExistence type="predicted"/>
<keyword evidence="3" id="KW-0645">Protease</keyword>
<dbReference type="GO" id="GO:0006508">
    <property type="term" value="P:proteolysis"/>
    <property type="evidence" value="ECO:0007669"/>
    <property type="project" value="UniProtKB-KW"/>
</dbReference>
<evidence type="ECO:0000313" key="4">
    <source>
        <dbReference type="Proteomes" id="UP001153069"/>
    </source>
</evidence>
<feature type="region of interest" description="Disordered" evidence="1">
    <location>
        <begin position="232"/>
        <end position="252"/>
    </location>
</feature>
<comment type="caution">
    <text evidence="3">The sequence shown here is derived from an EMBL/GenBank/DDBJ whole genome shotgun (WGS) entry which is preliminary data.</text>
</comment>
<sequence length="360" mass="40369">MVAMIMKNLQILAFCLGIQAVSSFLAPPSRSLVDSPSRLSVTGSISEWRDLMFDYPGTGNDRRLGTEQGAPPRQVNILPFPFDQILLQGETKQLRLYEDRFIKLFQDTMDNHCGVVAMGLMAQAGIVQKVPLCEIEAYNRMDNFGIFVTIRVVGRAELMEVTQQEPYIQAVCMEISDKVPPNLELPNLLAKNIEDSIDNLSKMEQRLKQVQDKGDKSESGLDRAVLEDRFYEEIDEDDDDDDDEDDQVTDMSRQQRFLTAYRTALATDTQGYFLASADSSYGKTPQELTAISWAGFCTDIVPDMLATYRIQALDSVDLFERLKLASQMMKQKEKQLKAELVKAGLEPGDGGDSATEGDKQ</sequence>
<feature type="signal peptide" evidence="2">
    <location>
        <begin position="1"/>
        <end position="23"/>
    </location>
</feature>
<name>A0A9N8E414_9STRA</name>
<accession>A0A9N8E414</accession>
<gene>
    <name evidence="3" type="ORF">SEMRO_480_G151390.1</name>
</gene>
<dbReference type="PANTHER" id="PTHR46732:SF8">
    <property type="entry name" value="ATP-DEPENDENT PROTEASE LA (LON) DOMAIN PROTEIN"/>
    <property type="match status" value="1"/>
</dbReference>
<evidence type="ECO:0000313" key="3">
    <source>
        <dbReference type="EMBL" id="CAB9511339.1"/>
    </source>
</evidence>
<feature type="chain" id="PRO_5040247998" evidence="2">
    <location>
        <begin position="24"/>
        <end position="360"/>
    </location>
</feature>
<evidence type="ECO:0000256" key="1">
    <source>
        <dbReference type="SAM" id="MobiDB-lite"/>
    </source>
</evidence>
<keyword evidence="2" id="KW-0732">Signal</keyword>
<keyword evidence="4" id="KW-1185">Reference proteome</keyword>
<dbReference type="OrthoDB" id="40349at2759"/>
<keyword evidence="3" id="KW-0378">Hydrolase</keyword>
<dbReference type="Proteomes" id="UP001153069">
    <property type="component" value="Unassembled WGS sequence"/>
</dbReference>
<feature type="compositionally biased region" description="Acidic residues" evidence="1">
    <location>
        <begin position="233"/>
        <end position="248"/>
    </location>
</feature>
<dbReference type="Gene3D" id="2.30.130.40">
    <property type="entry name" value="LON domain-like"/>
    <property type="match status" value="1"/>
</dbReference>
<dbReference type="EMBL" id="CAICTM010000479">
    <property type="protein sequence ID" value="CAB9511339.1"/>
    <property type="molecule type" value="Genomic_DNA"/>
</dbReference>
<dbReference type="PANTHER" id="PTHR46732">
    <property type="entry name" value="ATP-DEPENDENT PROTEASE LA (LON) DOMAIN PROTEIN"/>
    <property type="match status" value="1"/>
</dbReference>
<dbReference type="InterPro" id="IPR046336">
    <property type="entry name" value="Lon_prtase_N_sf"/>
</dbReference>
<dbReference type="SUPFAM" id="SSF88697">
    <property type="entry name" value="PUA domain-like"/>
    <property type="match status" value="1"/>
</dbReference>
<dbReference type="InterPro" id="IPR015947">
    <property type="entry name" value="PUA-like_sf"/>
</dbReference>
<dbReference type="GO" id="GO:0008233">
    <property type="term" value="F:peptidase activity"/>
    <property type="evidence" value="ECO:0007669"/>
    <property type="project" value="UniProtKB-KW"/>
</dbReference>
<reference evidence="3" key="1">
    <citation type="submission" date="2020-06" db="EMBL/GenBank/DDBJ databases">
        <authorList>
            <consortium name="Plant Systems Biology data submission"/>
        </authorList>
    </citation>
    <scope>NUCLEOTIDE SEQUENCE</scope>
    <source>
        <strain evidence="3">D6</strain>
    </source>
</reference>
<dbReference type="AlphaFoldDB" id="A0A9N8E414"/>
<evidence type="ECO:0000256" key="2">
    <source>
        <dbReference type="SAM" id="SignalP"/>
    </source>
</evidence>